<feature type="transmembrane region" description="Helical" evidence="7">
    <location>
        <begin position="48"/>
        <end position="68"/>
    </location>
</feature>
<dbReference type="EMBL" id="BMAQ01000002">
    <property type="protein sequence ID" value="GFR37028.1"/>
    <property type="molecule type" value="Genomic_DNA"/>
</dbReference>
<keyword evidence="3" id="KW-1003">Cell membrane</keyword>
<dbReference type="InterPro" id="IPR052518">
    <property type="entry name" value="CHR_Transporter"/>
</dbReference>
<evidence type="ECO:0000256" key="1">
    <source>
        <dbReference type="ARBA" id="ARBA00004651"/>
    </source>
</evidence>
<feature type="transmembrane region" description="Helical" evidence="7">
    <location>
        <begin position="118"/>
        <end position="142"/>
    </location>
</feature>
<dbReference type="AlphaFoldDB" id="A0A916VEQ7"/>
<evidence type="ECO:0000256" key="6">
    <source>
        <dbReference type="ARBA" id="ARBA00023136"/>
    </source>
</evidence>
<evidence type="ECO:0000256" key="5">
    <source>
        <dbReference type="ARBA" id="ARBA00022989"/>
    </source>
</evidence>
<feature type="transmembrane region" description="Helical" evidence="7">
    <location>
        <begin position="6"/>
        <end position="28"/>
    </location>
</feature>
<dbReference type="Pfam" id="PF02417">
    <property type="entry name" value="Chromate_transp"/>
    <property type="match status" value="1"/>
</dbReference>
<evidence type="ECO:0000313" key="8">
    <source>
        <dbReference type="EMBL" id="GFR37028.1"/>
    </source>
</evidence>
<evidence type="ECO:0000256" key="7">
    <source>
        <dbReference type="SAM" id="Phobius"/>
    </source>
</evidence>
<dbReference type="RefSeq" id="WP_200965325.1">
    <property type="nucleotide sequence ID" value="NZ_BMAQ01000002.1"/>
</dbReference>
<comment type="subcellular location">
    <subcellularLocation>
        <location evidence="1">Cell membrane</location>
        <topology evidence="1">Multi-pass membrane protein</topology>
    </subcellularLocation>
</comment>
<keyword evidence="5 7" id="KW-1133">Transmembrane helix</keyword>
<sequence length="181" mass="19198">MIYLQLFVVFLIVGLLSFGGGYAMVPLLHEFIVDRSGWMNGAEFTDMVAIAGMSPGPIAANSAAIVGYHQAGLLGSVIATAGIVFPSFVIILIAAGLMMRMRGKGELLQSAFYGLRPAITGLIVYAAVAMAWNNGLIAPWSWHTISQLLIFAGCLIALLLFRMHPVIVILVSGVVGAVLYS</sequence>
<reference evidence="8" key="2">
    <citation type="journal article" date="2021" name="Data Brief">
        <title>Draft genome sequence data of the facultative, thermophilic, xylanolytic bacterium Paenibacillus sp. strain DA-C8.</title>
        <authorList>
            <person name="Chhe C."/>
            <person name="Uke A."/>
            <person name="Baramee S."/>
            <person name="Ungkulpasvich U."/>
            <person name="Tachaapaikoon C."/>
            <person name="Pason P."/>
            <person name="Waeonukul R."/>
            <person name="Ratanakhanokchai K."/>
            <person name="Kosugi A."/>
        </authorList>
    </citation>
    <scope>NUCLEOTIDE SEQUENCE</scope>
    <source>
        <strain evidence="8">DA-C8</strain>
    </source>
</reference>
<name>A0A916VEQ7_9BACL</name>
<proteinExistence type="inferred from homology"/>
<dbReference type="GO" id="GO:0015109">
    <property type="term" value="F:chromate transmembrane transporter activity"/>
    <property type="evidence" value="ECO:0007669"/>
    <property type="project" value="InterPro"/>
</dbReference>
<gene>
    <name evidence="8" type="ORF">PRECH8_03240</name>
</gene>
<accession>A0A916VEQ7</accession>
<feature type="transmembrane region" description="Helical" evidence="7">
    <location>
        <begin position="148"/>
        <end position="180"/>
    </location>
</feature>
<dbReference type="GO" id="GO:0005886">
    <property type="term" value="C:plasma membrane"/>
    <property type="evidence" value="ECO:0007669"/>
    <property type="project" value="UniProtKB-SubCell"/>
</dbReference>
<keyword evidence="9" id="KW-1185">Reference proteome</keyword>
<dbReference type="PANTHER" id="PTHR43663:SF1">
    <property type="entry name" value="CHROMATE TRANSPORTER"/>
    <property type="match status" value="1"/>
</dbReference>
<comment type="similarity">
    <text evidence="2">Belongs to the chromate ion transporter (CHR) (TC 2.A.51) family.</text>
</comment>
<comment type="caution">
    <text evidence="8">The sequence shown here is derived from an EMBL/GenBank/DDBJ whole genome shotgun (WGS) entry which is preliminary data.</text>
</comment>
<dbReference type="InterPro" id="IPR003370">
    <property type="entry name" value="Chromate_transpt"/>
</dbReference>
<keyword evidence="4 7" id="KW-0812">Transmembrane</keyword>
<organism evidence="8 9">
    <name type="scientific">Insulibacter thermoxylanivorax</name>
    <dbReference type="NCBI Taxonomy" id="2749268"/>
    <lineage>
        <taxon>Bacteria</taxon>
        <taxon>Bacillati</taxon>
        <taxon>Bacillota</taxon>
        <taxon>Bacilli</taxon>
        <taxon>Bacillales</taxon>
        <taxon>Paenibacillaceae</taxon>
        <taxon>Insulibacter</taxon>
    </lineage>
</organism>
<evidence type="ECO:0000256" key="4">
    <source>
        <dbReference type="ARBA" id="ARBA00022692"/>
    </source>
</evidence>
<reference evidence="8" key="1">
    <citation type="submission" date="2020-08" db="EMBL/GenBank/DDBJ databases">
        <authorList>
            <person name="Uke A."/>
            <person name="Chhe C."/>
            <person name="Baramee S."/>
            <person name="Kosugi A."/>
        </authorList>
    </citation>
    <scope>NUCLEOTIDE SEQUENCE</scope>
    <source>
        <strain evidence="8">DA-C8</strain>
    </source>
</reference>
<keyword evidence="6 7" id="KW-0472">Membrane</keyword>
<dbReference type="Proteomes" id="UP000654993">
    <property type="component" value="Unassembled WGS sequence"/>
</dbReference>
<feature type="transmembrane region" description="Helical" evidence="7">
    <location>
        <begin position="74"/>
        <end position="97"/>
    </location>
</feature>
<dbReference type="PANTHER" id="PTHR43663">
    <property type="entry name" value="CHROMATE TRANSPORT PROTEIN-RELATED"/>
    <property type="match status" value="1"/>
</dbReference>
<evidence type="ECO:0000256" key="3">
    <source>
        <dbReference type="ARBA" id="ARBA00022475"/>
    </source>
</evidence>
<evidence type="ECO:0000313" key="9">
    <source>
        <dbReference type="Proteomes" id="UP000654993"/>
    </source>
</evidence>
<protein>
    <submittedName>
        <fullName evidence="8">Chromate transporter</fullName>
    </submittedName>
</protein>
<evidence type="ECO:0000256" key="2">
    <source>
        <dbReference type="ARBA" id="ARBA00005262"/>
    </source>
</evidence>